<comment type="caution">
    <text evidence="2">The sequence shown here is derived from an EMBL/GenBank/DDBJ whole genome shotgun (WGS) entry which is preliminary data.</text>
</comment>
<accession>A0AAD5U2M9</accession>
<keyword evidence="3" id="KW-1185">Reference proteome</keyword>
<name>A0AAD5U2M9_9FUNG</name>
<feature type="transmembrane region" description="Helical" evidence="1">
    <location>
        <begin position="44"/>
        <end position="65"/>
    </location>
</feature>
<evidence type="ECO:0000256" key="1">
    <source>
        <dbReference type="SAM" id="Phobius"/>
    </source>
</evidence>
<dbReference type="Proteomes" id="UP001211065">
    <property type="component" value="Unassembled WGS sequence"/>
</dbReference>
<sequence>MTGGTAFVVTASILLTVMLYLNFIPHEIVLSQLDLMVIPLSGKIYVFGLAMCNFVLCWLGEVFLFPKISDFIGYLDLVRVCYNLRKSEAYKKDFLDEEVALVPNNNNFSNEGIQIENKNKEKEFFRNEAKILHWKSKNKIFKIVDFRFKEEIQNLIALH</sequence>
<keyword evidence="1" id="KW-0812">Transmembrane</keyword>
<proteinExistence type="predicted"/>
<protein>
    <submittedName>
        <fullName evidence="2">Uncharacterized protein</fullName>
    </submittedName>
</protein>
<gene>
    <name evidence="2" type="ORF">HK099_002736</name>
</gene>
<feature type="transmembrane region" description="Helical" evidence="1">
    <location>
        <begin position="7"/>
        <end position="24"/>
    </location>
</feature>
<evidence type="ECO:0000313" key="2">
    <source>
        <dbReference type="EMBL" id="KAJ3222082.1"/>
    </source>
</evidence>
<keyword evidence="1" id="KW-1133">Transmembrane helix</keyword>
<reference evidence="2" key="1">
    <citation type="submission" date="2020-05" db="EMBL/GenBank/DDBJ databases">
        <title>Phylogenomic resolution of chytrid fungi.</title>
        <authorList>
            <person name="Stajich J.E."/>
            <person name="Amses K."/>
            <person name="Simmons R."/>
            <person name="Seto K."/>
            <person name="Myers J."/>
            <person name="Bonds A."/>
            <person name="Quandt C.A."/>
            <person name="Barry K."/>
            <person name="Liu P."/>
            <person name="Grigoriev I."/>
            <person name="Longcore J.E."/>
            <person name="James T.Y."/>
        </authorList>
    </citation>
    <scope>NUCLEOTIDE SEQUENCE</scope>
    <source>
        <strain evidence="2">JEL0476</strain>
    </source>
</reference>
<evidence type="ECO:0000313" key="3">
    <source>
        <dbReference type="Proteomes" id="UP001211065"/>
    </source>
</evidence>
<organism evidence="2 3">
    <name type="scientific">Clydaea vesicula</name>
    <dbReference type="NCBI Taxonomy" id="447962"/>
    <lineage>
        <taxon>Eukaryota</taxon>
        <taxon>Fungi</taxon>
        <taxon>Fungi incertae sedis</taxon>
        <taxon>Chytridiomycota</taxon>
        <taxon>Chytridiomycota incertae sedis</taxon>
        <taxon>Chytridiomycetes</taxon>
        <taxon>Lobulomycetales</taxon>
        <taxon>Lobulomycetaceae</taxon>
        <taxon>Clydaea</taxon>
    </lineage>
</organism>
<dbReference type="AlphaFoldDB" id="A0AAD5U2M9"/>
<keyword evidence="1" id="KW-0472">Membrane</keyword>
<dbReference type="EMBL" id="JADGJW010000193">
    <property type="protein sequence ID" value="KAJ3222082.1"/>
    <property type="molecule type" value="Genomic_DNA"/>
</dbReference>